<reference evidence="1" key="1">
    <citation type="submission" date="2016-10" db="EMBL/GenBank/DDBJ databases">
        <authorList>
            <person name="Varghese N."/>
        </authorList>
    </citation>
    <scope>NUCLEOTIDE SEQUENCE</scope>
</reference>
<reference evidence="1" key="2">
    <citation type="journal article" date="2017" name="Nat. Commun.">
        <title>Single-virus genomics reveals hidden cosmopolitan and abundant viruses.</title>
        <authorList>
            <person name="Martinez-Hernandez F."/>
            <person name="Fornas O."/>
            <person name="Lluesma Gomez M."/>
            <person name="Bolduc B."/>
            <person name="de la Cruz Pena M.J."/>
            <person name="Martinez J.M."/>
            <person name="Anton J."/>
            <person name="Gasol J.M."/>
            <person name="Rosselli R."/>
            <person name="Rodriguez-Valera F."/>
            <person name="Sullivan M.B."/>
            <person name="Acinas S.G."/>
            <person name="Martinez-Garcia M."/>
        </authorList>
    </citation>
    <scope>NUCLEOTIDE SEQUENCE</scope>
</reference>
<evidence type="ECO:0000313" key="1">
    <source>
        <dbReference type="EMBL" id="ASF00789.1"/>
    </source>
</evidence>
<organism evidence="1">
    <name type="scientific">uncultured virus</name>
    <dbReference type="NCBI Taxonomy" id="340016"/>
    <lineage>
        <taxon>Viruses</taxon>
        <taxon>environmental samples</taxon>
    </lineage>
</organism>
<accession>A0A218MND4</accession>
<protein>
    <submittedName>
        <fullName evidence="1">Uncharacterized protein</fullName>
    </submittedName>
</protein>
<sequence length="88" mass="10080">MKYKTTIELEAVQFTGNLTEMPDWFLNRCSIGKSNGEWCVYDSLFKEEVNIRIGNFILDNAFDVVEILDAETFNKYYTAITAEGGEHA</sequence>
<proteinExistence type="predicted"/>
<dbReference type="EMBL" id="KY052855">
    <property type="protein sequence ID" value="ASF00789.1"/>
    <property type="molecule type" value="Genomic_DNA"/>
</dbReference>
<name>A0A218MND4_9VIRU</name>